<dbReference type="AlphaFoldDB" id="A0A369K9H7"/>
<evidence type="ECO:0000313" key="2">
    <source>
        <dbReference type="Proteomes" id="UP000253816"/>
    </source>
</evidence>
<reference evidence="1 2" key="1">
    <citation type="submission" date="2018-07" db="EMBL/GenBank/DDBJ databases">
        <title>Comparative genomics of the Candidatus Parilichlamydiaceae reveals evidence of convergent evolution and genome reduction in the phylum Chlamydiae.</title>
        <authorList>
            <person name="Taylor-Brown A."/>
            <person name="Polkinghorne A."/>
        </authorList>
    </citation>
    <scope>NUCLEOTIDE SEQUENCE [LARGE SCALE GENOMIC DNA]</scope>
    <source>
        <strain evidence="1 2">Hat2</strain>
    </source>
</reference>
<dbReference type="EMBL" id="QQBG01000025">
    <property type="protein sequence ID" value="RDB31241.1"/>
    <property type="molecule type" value="Genomic_DNA"/>
</dbReference>
<proteinExistence type="predicted"/>
<dbReference type="Proteomes" id="UP000253816">
    <property type="component" value="Unassembled WGS sequence"/>
</dbReference>
<sequence>MPTATREELFSILVRKVPSFQRLDDCFHFHVDLTLVLYFLTSLLDPLLEIEI</sequence>
<name>A0A369K9H7_9BACT</name>
<keyword evidence="2" id="KW-1185">Reference proteome</keyword>
<gene>
    <name evidence="1" type="ORF">HAT2_00656</name>
</gene>
<organism evidence="1 2">
    <name type="scientific">Candidatus Similichlamydia laticola</name>
    <dbReference type="NCBI Taxonomy" id="2170265"/>
    <lineage>
        <taxon>Bacteria</taxon>
        <taxon>Pseudomonadati</taxon>
        <taxon>Chlamydiota</taxon>
        <taxon>Chlamydiia</taxon>
        <taxon>Parachlamydiales</taxon>
        <taxon>Candidatus Parilichlamydiaceae</taxon>
        <taxon>Candidatus Similichlamydia</taxon>
    </lineage>
</organism>
<accession>A0A369K9H7</accession>
<protein>
    <submittedName>
        <fullName evidence="1">Uncharacterized protein</fullName>
    </submittedName>
</protein>
<comment type="caution">
    <text evidence="1">The sequence shown here is derived from an EMBL/GenBank/DDBJ whole genome shotgun (WGS) entry which is preliminary data.</text>
</comment>
<evidence type="ECO:0000313" key="1">
    <source>
        <dbReference type="EMBL" id="RDB31241.1"/>
    </source>
</evidence>